<name>J3TEU1_CARRU</name>
<comment type="similarity">
    <text evidence="1">Belongs to the universal ribosomal protein uL3 family.</text>
</comment>
<reference evidence="9 10" key="1">
    <citation type="journal article" date="2012" name="Mol. Biol. Evol.">
        <title>Genome reduction and co-evolution between the primary and secondary bacterial symbionts of psyllids.</title>
        <authorList>
            <person name="Sloan D.B."/>
            <person name="Moran N.A."/>
        </authorList>
    </citation>
    <scope>NUCLEOTIDE SEQUENCE [LARGE SCALE GENOMIC DNA]</scope>
    <source>
        <strain evidence="9 10">PC</strain>
    </source>
</reference>
<dbReference type="HOGENOM" id="CLU_1871670_0_0_6"/>
<organism evidence="9 10">
    <name type="scientific">Candidatus Carsonella ruddii PC isolate NHV</name>
    <dbReference type="NCBI Taxonomy" id="1202540"/>
    <lineage>
        <taxon>Bacteria</taxon>
        <taxon>Pseudomonadati</taxon>
        <taxon>Pseudomonadota</taxon>
        <taxon>Gammaproteobacteria</taxon>
        <taxon>Oceanospirillales</taxon>
        <taxon>Halomonadaceae</taxon>
        <taxon>Zymobacter group</taxon>
        <taxon>Candidatus Carsonella</taxon>
    </lineage>
</organism>
<dbReference type="GO" id="GO:0006412">
    <property type="term" value="P:translation"/>
    <property type="evidence" value="ECO:0007669"/>
    <property type="project" value="InterPro"/>
</dbReference>
<keyword evidence="4" id="KW-0694">RNA-binding</keyword>
<evidence type="ECO:0000256" key="8">
    <source>
        <dbReference type="ARBA" id="ARBA00035457"/>
    </source>
</evidence>
<dbReference type="SUPFAM" id="SSF50447">
    <property type="entry name" value="Translation proteins"/>
    <property type="match status" value="1"/>
</dbReference>
<proteinExistence type="inferred from homology"/>
<evidence type="ECO:0000313" key="10">
    <source>
        <dbReference type="Proteomes" id="UP000003935"/>
    </source>
</evidence>
<keyword evidence="6" id="KW-0687">Ribonucleoprotein</keyword>
<protein>
    <recommendedName>
        <fullName evidence="7">Large ribosomal subunit protein uL3</fullName>
    </recommendedName>
    <alternativeName>
        <fullName evidence="8">50S ribosomal protein L3</fullName>
    </alternativeName>
</protein>
<keyword evidence="3" id="KW-0699">rRNA-binding</keyword>
<evidence type="ECO:0000256" key="1">
    <source>
        <dbReference type="ARBA" id="ARBA00006540"/>
    </source>
</evidence>
<dbReference type="STRING" id="1202540.A357_0183"/>
<sequence>MIFINKGIFSFYINNKIYLLNIIKYSKFNNIVLNFEFKTLKISSISKGKGFAGVVKKWNFKTKDKSHGCSLSYRTLGSVGQCQDPGRVFKGKKMPGKMGNKKITFFVNIFLRKNDIFFIKTIIPGSKNDYLYADII</sequence>
<dbReference type="InterPro" id="IPR000597">
    <property type="entry name" value="Ribosomal_uL3"/>
</dbReference>
<evidence type="ECO:0000313" key="9">
    <source>
        <dbReference type="EMBL" id="AFP84382.1"/>
    </source>
</evidence>
<dbReference type="Gene3D" id="2.40.30.10">
    <property type="entry name" value="Translation factors"/>
    <property type="match status" value="1"/>
</dbReference>
<dbReference type="KEGG" id="crv:A357_0183"/>
<dbReference type="Pfam" id="PF00297">
    <property type="entry name" value="Ribosomal_L3"/>
    <property type="match status" value="1"/>
</dbReference>
<keyword evidence="5 9" id="KW-0689">Ribosomal protein</keyword>
<evidence type="ECO:0000256" key="3">
    <source>
        <dbReference type="ARBA" id="ARBA00022730"/>
    </source>
</evidence>
<dbReference type="PATRIC" id="fig|1202540.3.peg.153"/>
<accession>J3TEU1</accession>
<evidence type="ECO:0000256" key="2">
    <source>
        <dbReference type="ARBA" id="ARBA00022481"/>
    </source>
</evidence>
<dbReference type="InterPro" id="IPR009000">
    <property type="entry name" value="Transl_B-barrel_sf"/>
</dbReference>
<evidence type="ECO:0000256" key="4">
    <source>
        <dbReference type="ARBA" id="ARBA00022884"/>
    </source>
</evidence>
<evidence type="ECO:0000256" key="5">
    <source>
        <dbReference type="ARBA" id="ARBA00022980"/>
    </source>
</evidence>
<dbReference type="EMBL" id="CP003545">
    <property type="protein sequence ID" value="AFP84382.1"/>
    <property type="molecule type" value="Genomic_DNA"/>
</dbReference>
<evidence type="ECO:0000256" key="7">
    <source>
        <dbReference type="ARBA" id="ARBA00035243"/>
    </source>
</evidence>
<dbReference type="Proteomes" id="UP000003935">
    <property type="component" value="Chromosome"/>
</dbReference>
<dbReference type="InterPro" id="IPR019927">
    <property type="entry name" value="Ribosomal_uL3_bac/org-type"/>
</dbReference>
<keyword evidence="2" id="KW-0488">Methylation</keyword>
<evidence type="ECO:0000256" key="6">
    <source>
        <dbReference type="ARBA" id="ARBA00023274"/>
    </source>
</evidence>
<dbReference type="PANTHER" id="PTHR11229">
    <property type="entry name" value="50S RIBOSOMAL PROTEIN L3"/>
    <property type="match status" value="1"/>
</dbReference>
<dbReference type="GO" id="GO:0003735">
    <property type="term" value="F:structural constituent of ribosome"/>
    <property type="evidence" value="ECO:0007669"/>
    <property type="project" value="InterPro"/>
</dbReference>
<dbReference type="GO" id="GO:0019843">
    <property type="term" value="F:rRNA binding"/>
    <property type="evidence" value="ECO:0007669"/>
    <property type="project" value="UniProtKB-KW"/>
</dbReference>
<dbReference type="PANTHER" id="PTHR11229:SF16">
    <property type="entry name" value="LARGE RIBOSOMAL SUBUNIT PROTEIN UL3C"/>
    <property type="match status" value="1"/>
</dbReference>
<dbReference type="GO" id="GO:0005840">
    <property type="term" value="C:ribosome"/>
    <property type="evidence" value="ECO:0007669"/>
    <property type="project" value="UniProtKB-KW"/>
</dbReference>
<dbReference type="GO" id="GO:1990904">
    <property type="term" value="C:ribonucleoprotein complex"/>
    <property type="evidence" value="ECO:0007669"/>
    <property type="project" value="UniProtKB-KW"/>
</dbReference>
<dbReference type="OrthoDB" id="9806135at2"/>
<gene>
    <name evidence="9" type="primary">rplC</name>
    <name evidence="9" type="ORF">A357_0183</name>
</gene>
<dbReference type="AlphaFoldDB" id="J3TEU1"/>